<dbReference type="SUPFAM" id="SSF53850">
    <property type="entry name" value="Periplasmic binding protein-like II"/>
    <property type="match status" value="1"/>
</dbReference>
<evidence type="ECO:0000256" key="2">
    <source>
        <dbReference type="SAM" id="SignalP"/>
    </source>
</evidence>
<dbReference type="InterPro" id="IPR005064">
    <property type="entry name" value="BUG"/>
</dbReference>
<organism evidence="3 4">
    <name type="scientific">Bosea vaviloviae</name>
    <dbReference type="NCBI Taxonomy" id="1526658"/>
    <lineage>
        <taxon>Bacteria</taxon>
        <taxon>Pseudomonadati</taxon>
        <taxon>Pseudomonadota</taxon>
        <taxon>Alphaproteobacteria</taxon>
        <taxon>Hyphomicrobiales</taxon>
        <taxon>Boseaceae</taxon>
        <taxon>Bosea</taxon>
    </lineage>
</organism>
<feature type="chain" id="PRO_5005870969" description="ABC transporter substrate-binding protein" evidence="2">
    <location>
        <begin position="25"/>
        <end position="324"/>
    </location>
</feature>
<accession>A0A0N1F6N0</accession>
<dbReference type="InterPro" id="IPR042100">
    <property type="entry name" value="Bug_dom1"/>
</dbReference>
<evidence type="ECO:0000313" key="4">
    <source>
        <dbReference type="Proteomes" id="UP000037822"/>
    </source>
</evidence>
<comment type="similarity">
    <text evidence="1">Belongs to the UPF0065 (bug) family.</text>
</comment>
<dbReference type="PANTHER" id="PTHR42928">
    <property type="entry name" value="TRICARBOXYLATE-BINDING PROTEIN"/>
    <property type="match status" value="1"/>
</dbReference>
<dbReference type="AlphaFoldDB" id="A0A0N1F6N0"/>
<name>A0A0N1F6N0_9HYPH</name>
<keyword evidence="2" id="KW-0732">Signal</keyword>
<dbReference type="Gene3D" id="3.40.190.10">
    <property type="entry name" value="Periplasmic binding protein-like II"/>
    <property type="match status" value="1"/>
</dbReference>
<dbReference type="EMBL" id="LGSZ01000032">
    <property type="protein sequence ID" value="KPH81098.1"/>
    <property type="molecule type" value="Genomic_DNA"/>
</dbReference>
<dbReference type="Pfam" id="PF03401">
    <property type="entry name" value="TctC"/>
    <property type="match status" value="1"/>
</dbReference>
<gene>
    <name evidence="3" type="ORF">AE618_10760</name>
</gene>
<sequence>MKLSAFNLIMAAMMCIGPVTTSRAQAPAYPNHPVTIVVPFPAGSATDSVARRVSEGLQRKLGQGFVIENKAGADGIIASRQVASAAADGYTLLITTNTTHSANPSIYRQLPYDPKKDFAPVGGIIRIPFILAIRPGFPAKDFAGFVKAAKEASPSLSYGSGSMGSRASAELLKARLGFDMTHVPYRGSPQAMTDLIGDRIDVFFPDPASALGMIQEKRFPVLAVTGPKRVPTLPDTPTLMELGVPDFNIVAWVAAFAPAGTPQPIVQRLNGALNELLREPDMIAFVNQIGSEILATTPAELRAYVDEDAARWVHLVEIAKIEKK</sequence>
<protein>
    <recommendedName>
        <fullName evidence="5">ABC transporter substrate-binding protein</fullName>
    </recommendedName>
</protein>
<feature type="signal peptide" evidence="2">
    <location>
        <begin position="1"/>
        <end position="24"/>
    </location>
</feature>
<reference evidence="3 4" key="1">
    <citation type="submission" date="2015-07" db="EMBL/GenBank/DDBJ databases">
        <title>Whole genome sequencing of Bosea vaviloviae isolated from cave pool.</title>
        <authorList>
            <person name="Tan N.E.H."/>
            <person name="Lee Y.P."/>
            <person name="Gan H.M."/>
            <person name="Barton H."/>
            <person name="Savka M.A."/>
        </authorList>
    </citation>
    <scope>NUCLEOTIDE SEQUENCE [LARGE SCALE GENOMIC DNA]</scope>
    <source>
        <strain evidence="3 4">SD260</strain>
    </source>
</reference>
<evidence type="ECO:0000313" key="3">
    <source>
        <dbReference type="EMBL" id="KPH81098.1"/>
    </source>
</evidence>
<dbReference type="RefSeq" id="WP_054209039.1">
    <property type="nucleotide sequence ID" value="NZ_LGSZ01000032.1"/>
</dbReference>
<keyword evidence="4" id="KW-1185">Reference proteome</keyword>
<dbReference type="PANTHER" id="PTHR42928:SF5">
    <property type="entry name" value="BLR1237 PROTEIN"/>
    <property type="match status" value="1"/>
</dbReference>
<comment type="caution">
    <text evidence="3">The sequence shown here is derived from an EMBL/GenBank/DDBJ whole genome shotgun (WGS) entry which is preliminary data.</text>
</comment>
<dbReference type="CDD" id="cd13578">
    <property type="entry name" value="PBP2_Bug27"/>
    <property type="match status" value="1"/>
</dbReference>
<dbReference type="Proteomes" id="UP000037822">
    <property type="component" value="Unassembled WGS sequence"/>
</dbReference>
<dbReference type="PATRIC" id="fig|1526658.3.peg.825"/>
<dbReference type="PIRSF" id="PIRSF017082">
    <property type="entry name" value="YflP"/>
    <property type="match status" value="1"/>
</dbReference>
<evidence type="ECO:0008006" key="5">
    <source>
        <dbReference type="Google" id="ProtNLM"/>
    </source>
</evidence>
<evidence type="ECO:0000256" key="1">
    <source>
        <dbReference type="ARBA" id="ARBA00006987"/>
    </source>
</evidence>
<proteinExistence type="inferred from homology"/>
<dbReference type="Gene3D" id="3.40.190.150">
    <property type="entry name" value="Bordetella uptake gene, domain 1"/>
    <property type="match status" value="1"/>
</dbReference>
<dbReference type="OrthoDB" id="7374750at2"/>